<dbReference type="InterPro" id="IPR014721">
    <property type="entry name" value="Ribsml_uS5_D2-typ_fold_subgr"/>
</dbReference>
<dbReference type="GO" id="GO:0005524">
    <property type="term" value="F:ATP binding"/>
    <property type="evidence" value="ECO:0007669"/>
    <property type="project" value="UniProtKB-UniRule"/>
</dbReference>
<dbReference type="SUPFAM" id="SSF54211">
    <property type="entry name" value="Ribosomal protein S5 domain 2-like"/>
    <property type="match status" value="1"/>
</dbReference>
<evidence type="ECO:0000259" key="14">
    <source>
        <dbReference type="Pfam" id="PF10509"/>
    </source>
</evidence>
<dbReference type="Proteomes" id="UP000248326">
    <property type="component" value="Unassembled WGS sequence"/>
</dbReference>
<proteinExistence type="inferred from homology"/>
<dbReference type="InterPro" id="IPR019741">
    <property type="entry name" value="Galactokinase_CS"/>
</dbReference>
<keyword evidence="16" id="KW-1185">Reference proteome</keyword>
<dbReference type="EC" id="2.7.1.6" evidence="11"/>
<dbReference type="PROSITE" id="PS00106">
    <property type="entry name" value="GALACTOKINASE"/>
    <property type="match status" value="1"/>
</dbReference>
<dbReference type="FunFam" id="3.30.70.890:FF:000001">
    <property type="entry name" value="Galactokinase"/>
    <property type="match status" value="1"/>
</dbReference>
<keyword evidence="3" id="KW-0808">Transferase</keyword>
<dbReference type="PRINTS" id="PR00959">
    <property type="entry name" value="MEVGALKINASE"/>
</dbReference>
<evidence type="ECO:0000256" key="8">
    <source>
        <dbReference type="ARBA" id="ARBA00022842"/>
    </source>
</evidence>
<feature type="domain" description="Galactokinase N-terminal" evidence="14">
    <location>
        <begin position="11"/>
        <end position="58"/>
    </location>
</feature>
<dbReference type="InterPro" id="IPR006203">
    <property type="entry name" value="GHMP_knse_ATP-bd_CS"/>
</dbReference>
<comment type="caution">
    <text evidence="15">The sequence shown here is derived from an EMBL/GenBank/DDBJ whole genome shotgun (WGS) entry which is preliminary data.</text>
</comment>
<keyword evidence="10" id="KW-0119">Carbohydrate metabolism</keyword>
<dbReference type="FunFam" id="3.30.230.10:FF:000017">
    <property type="entry name" value="Galactokinase"/>
    <property type="match status" value="1"/>
</dbReference>
<dbReference type="OrthoDB" id="250531at2"/>
<feature type="domain" description="GHMP kinase N-terminal" evidence="12">
    <location>
        <begin position="92"/>
        <end position="177"/>
    </location>
</feature>
<gene>
    <name evidence="15" type="ORF">DES52_105100</name>
</gene>
<dbReference type="PROSITE" id="PS00627">
    <property type="entry name" value="GHMP_KINASES_ATP"/>
    <property type="match status" value="1"/>
</dbReference>
<dbReference type="PANTHER" id="PTHR10457">
    <property type="entry name" value="MEVALONATE KINASE/GALACTOKINASE"/>
    <property type="match status" value="1"/>
</dbReference>
<keyword evidence="4" id="KW-0479">Metal-binding</keyword>
<dbReference type="AlphaFoldDB" id="A0A318S7P1"/>
<name>A0A318S7P1_9DEIO</name>
<dbReference type="GO" id="GO:0006012">
    <property type="term" value="P:galactose metabolic process"/>
    <property type="evidence" value="ECO:0007669"/>
    <property type="project" value="UniProtKB-UniRule"/>
</dbReference>
<evidence type="ECO:0000256" key="7">
    <source>
        <dbReference type="ARBA" id="ARBA00022840"/>
    </source>
</evidence>
<dbReference type="InterPro" id="IPR006206">
    <property type="entry name" value="Mevalonate/galactokinase"/>
</dbReference>
<dbReference type="Pfam" id="PF08544">
    <property type="entry name" value="GHMP_kinases_C"/>
    <property type="match status" value="1"/>
</dbReference>
<dbReference type="InterPro" id="IPR000705">
    <property type="entry name" value="Galactokinase"/>
</dbReference>
<dbReference type="Pfam" id="PF10509">
    <property type="entry name" value="GalKase_gal_bdg"/>
    <property type="match status" value="1"/>
</dbReference>
<evidence type="ECO:0000256" key="6">
    <source>
        <dbReference type="ARBA" id="ARBA00022777"/>
    </source>
</evidence>
<evidence type="ECO:0000259" key="12">
    <source>
        <dbReference type="Pfam" id="PF00288"/>
    </source>
</evidence>
<evidence type="ECO:0000256" key="5">
    <source>
        <dbReference type="ARBA" id="ARBA00022741"/>
    </source>
</evidence>
<sequence length="370" mass="39682">MSDTQDTHRATFRDLFGLDATVTAAAPGRVNLIGEHTDYNDGFVLPTAIPQKTTVLLARRDGTRVRAHATNLGKDGEYILGGEARTGTWVDYIAGVTQELARDGHVLSGFDVTVASDVPLGSGLSSSAALLVALVRGLRELYSLDIDDVTVATLARRAENGLVGANVGIMDQMACSLASEGEALFLDCRDLSFERVKLPAGADLVVLHSGVEHQHAGGDYNTRRAECEKACELLDVNALRDLTEADLERVNALPEPLNRRARHVITENARVLKAVEAMRAGDLERLGELFFASHASMRDDYAVSVPEVDLIVELAREHPEIFGARLTGGGFGGSVVMLARLGTGRRVGELIAEAYGTRTGREPKLLTPSA</sequence>
<reference evidence="15 16" key="1">
    <citation type="submission" date="2018-06" db="EMBL/GenBank/DDBJ databases">
        <title>Genomic Encyclopedia of Type Strains, Phase IV (KMG-IV): sequencing the most valuable type-strain genomes for metagenomic binning, comparative biology and taxonomic classification.</title>
        <authorList>
            <person name="Goeker M."/>
        </authorList>
    </citation>
    <scope>NUCLEOTIDE SEQUENCE [LARGE SCALE GENOMIC DNA]</scope>
    <source>
        <strain evidence="15 16">DSM 18048</strain>
    </source>
</reference>
<organism evidence="15 16">
    <name type="scientific">Deinococcus yavapaiensis KR-236</name>
    <dbReference type="NCBI Taxonomy" id="694435"/>
    <lineage>
        <taxon>Bacteria</taxon>
        <taxon>Thermotogati</taxon>
        <taxon>Deinococcota</taxon>
        <taxon>Deinococci</taxon>
        <taxon>Deinococcales</taxon>
        <taxon>Deinococcaceae</taxon>
        <taxon>Deinococcus</taxon>
    </lineage>
</organism>
<dbReference type="PANTHER" id="PTHR10457:SF7">
    <property type="entry name" value="GALACTOKINASE-RELATED"/>
    <property type="match status" value="1"/>
</dbReference>
<keyword evidence="7" id="KW-0067">ATP-binding</keyword>
<feature type="domain" description="GHMP kinase C-terminal" evidence="13">
    <location>
        <begin position="274"/>
        <end position="347"/>
    </location>
</feature>
<dbReference type="PRINTS" id="PR00473">
    <property type="entry name" value="GALCTOKINASE"/>
</dbReference>
<evidence type="ECO:0000259" key="13">
    <source>
        <dbReference type="Pfam" id="PF08544"/>
    </source>
</evidence>
<keyword evidence="6 15" id="KW-0418">Kinase</keyword>
<dbReference type="Pfam" id="PF00288">
    <property type="entry name" value="GHMP_kinases_N"/>
    <property type="match status" value="1"/>
</dbReference>
<evidence type="ECO:0000256" key="11">
    <source>
        <dbReference type="NCBIfam" id="TIGR00131"/>
    </source>
</evidence>
<dbReference type="EMBL" id="QJSX01000005">
    <property type="protein sequence ID" value="PYE54462.1"/>
    <property type="molecule type" value="Genomic_DNA"/>
</dbReference>
<dbReference type="SUPFAM" id="SSF55060">
    <property type="entry name" value="GHMP Kinase, C-terminal domain"/>
    <property type="match status" value="1"/>
</dbReference>
<keyword evidence="2" id="KW-0963">Cytoplasm</keyword>
<keyword evidence="9" id="KW-0299">Galactose metabolism</keyword>
<dbReference type="NCBIfam" id="TIGR00131">
    <property type="entry name" value="gal_kin"/>
    <property type="match status" value="1"/>
</dbReference>
<dbReference type="InterPro" id="IPR020568">
    <property type="entry name" value="Ribosomal_Su5_D2-typ_SF"/>
</dbReference>
<dbReference type="InterPro" id="IPR006204">
    <property type="entry name" value="GHMP_kinase_N_dom"/>
</dbReference>
<evidence type="ECO:0000256" key="3">
    <source>
        <dbReference type="ARBA" id="ARBA00022679"/>
    </source>
</evidence>
<dbReference type="GO" id="GO:0004335">
    <property type="term" value="F:galactokinase activity"/>
    <property type="evidence" value="ECO:0007669"/>
    <property type="project" value="UniProtKB-UniRule"/>
</dbReference>
<dbReference type="InterPro" id="IPR036554">
    <property type="entry name" value="GHMP_kinase_C_sf"/>
</dbReference>
<protein>
    <recommendedName>
        <fullName evidence="11">Galactokinase</fullName>
        <ecNumber evidence="11">2.7.1.6</ecNumber>
    </recommendedName>
</protein>
<evidence type="ECO:0000313" key="16">
    <source>
        <dbReference type="Proteomes" id="UP000248326"/>
    </source>
</evidence>
<keyword evidence="5" id="KW-0547">Nucleotide-binding</keyword>
<evidence type="ECO:0000256" key="10">
    <source>
        <dbReference type="ARBA" id="ARBA00023277"/>
    </source>
</evidence>
<comment type="similarity">
    <text evidence="1">Belongs to the GHMP kinase family. GalK subfamily.</text>
</comment>
<accession>A0A318S7P1</accession>
<dbReference type="GO" id="GO:0046872">
    <property type="term" value="F:metal ion binding"/>
    <property type="evidence" value="ECO:0007669"/>
    <property type="project" value="UniProtKB-KW"/>
</dbReference>
<dbReference type="GO" id="GO:0005829">
    <property type="term" value="C:cytosol"/>
    <property type="evidence" value="ECO:0007669"/>
    <property type="project" value="TreeGrafter"/>
</dbReference>
<keyword evidence="8" id="KW-0460">Magnesium</keyword>
<dbReference type="InterPro" id="IPR013750">
    <property type="entry name" value="GHMP_kinase_C_dom"/>
</dbReference>
<dbReference type="Gene3D" id="3.30.230.10">
    <property type="match status" value="1"/>
</dbReference>
<evidence type="ECO:0000256" key="1">
    <source>
        <dbReference type="ARBA" id="ARBA00006566"/>
    </source>
</evidence>
<evidence type="ECO:0000256" key="9">
    <source>
        <dbReference type="ARBA" id="ARBA00023144"/>
    </source>
</evidence>
<dbReference type="Gene3D" id="3.30.70.890">
    <property type="entry name" value="GHMP kinase, C-terminal domain"/>
    <property type="match status" value="1"/>
</dbReference>
<evidence type="ECO:0000313" key="15">
    <source>
        <dbReference type="EMBL" id="PYE54462.1"/>
    </source>
</evidence>
<evidence type="ECO:0000256" key="4">
    <source>
        <dbReference type="ARBA" id="ARBA00022723"/>
    </source>
</evidence>
<dbReference type="RefSeq" id="WP_110886248.1">
    <property type="nucleotide sequence ID" value="NZ_QJSX01000005.1"/>
</dbReference>
<evidence type="ECO:0000256" key="2">
    <source>
        <dbReference type="ARBA" id="ARBA00022490"/>
    </source>
</evidence>
<dbReference type="InterPro" id="IPR019539">
    <property type="entry name" value="GalKase_N"/>
</dbReference>
<dbReference type="PIRSF" id="PIRSF000530">
    <property type="entry name" value="Galactokinase"/>
    <property type="match status" value="1"/>
</dbReference>